<dbReference type="EMBL" id="JACTNZ010000006">
    <property type="protein sequence ID" value="KAG5543625.1"/>
    <property type="molecule type" value="Genomic_DNA"/>
</dbReference>
<evidence type="ECO:0000313" key="3">
    <source>
        <dbReference type="Proteomes" id="UP000823749"/>
    </source>
</evidence>
<keyword evidence="1" id="KW-0812">Transmembrane</keyword>
<keyword evidence="1" id="KW-0472">Membrane</keyword>
<evidence type="ECO:0000313" key="2">
    <source>
        <dbReference type="EMBL" id="KAG5543625.1"/>
    </source>
</evidence>
<accession>A0AAV6JTY9</accession>
<gene>
    <name evidence="2" type="ORF">RHGRI_016392</name>
</gene>
<keyword evidence="3" id="KW-1185">Reference proteome</keyword>
<reference evidence="2 3" key="1">
    <citation type="submission" date="2020-08" db="EMBL/GenBank/DDBJ databases">
        <title>Plant Genome Project.</title>
        <authorList>
            <person name="Zhang R.-G."/>
        </authorList>
    </citation>
    <scope>NUCLEOTIDE SEQUENCE [LARGE SCALE GENOMIC DNA]</scope>
    <source>
        <strain evidence="2">WSP0</strain>
        <tissue evidence="2">Leaf</tissue>
    </source>
</reference>
<name>A0AAV6JTY9_9ERIC</name>
<proteinExistence type="predicted"/>
<dbReference type="AlphaFoldDB" id="A0AAV6JTY9"/>
<feature type="transmembrane region" description="Helical" evidence="1">
    <location>
        <begin position="69"/>
        <end position="85"/>
    </location>
</feature>
<sequence>MGSTRPATRVAPLLRRVRPGTTSGCSSCSASSPRGTTWTACRFGARLWSTRTGGFWSLCTPLKRASRRFAITAVGLVSLYALFFLDS</sequence>
<organism evidence="2 3">
    <name type="scientific">Rhododendron griersonianum</name>
    <dbReference type="NCBI Taxonomy" id="479676"/>
    <lineage>
        <taxon>Eukaryota</taxon>
        <taxon>Viridiplantae</taxon>
        <taxon>Streptophyta</taxon>
        <taxon>Embryophyta</taxon>
        <taxon>Tracheophyta</taxon>
        <taxon>Spermatophyta</taxon>
        <taxon>Magnoliopsida</taxon>
        <taxon>eudicotyledons</taxon>
        <taxon>Gunneridae</taxon>
        <taxon>Pentapetalae</taxon>
        <taxon>asterids</taxon>
        <taxon>Ericales</taxon>
        <taxon>Ericaceae</taxon>
        <taxon>Ericoideae</taxon>
        <taxon>Rhodoreae</taxon>
        <taxon>Rhododendron</taxon>
    </lineage>
</organism>
<comment type="caution">
    <text evidence="2">The sequence shown here is derived from an EMBL/GenBank/DDBJ whole genome shotgun (WGS) entry which is preliminary data.</text>
</comment>
<evidence type="ECO:0000256" key="1">
    <source>
        <dbReference type="SAM" id="Phobius"/>
    </source>
</evidence>
<keyword evidence="1" id="KW-1133">Transmembrane helix</keyword>
<protein>
    <submittedName>
        <fullName evidence="2">Uncharacterized protein</fullName>
    </submittedName>
</protein>
<dbReference type="Proteomes" id="UP000823749">
    <property type="component" value="Chromosome 6"/>
</dbReference>